<evidence type="ECO:0000313" key="2">
    <source>
        <dbReference type="Proteomes" id="UP000004750"/>
    </source>
</evidence>
<protein>
    <submittedName>
        <fullName evidence="1">Uncharacterized protein</fullName>
    </submittedName>
</protein>
<accession>G9ZDR5</accession>
<gene>
    <name evidence="1" type="ORF">HMPREF9080_00899</name>
</gene>
<dbReference type="EMBL" id="AGCM01000046">
    <property type="protein sequence ID" value="EHM55146.1"/>
    <property type="molecule type" value="Genomic_DNA"/>
</dbReference>
<sequence length="56" mass="5973">MRFAFVVPLERTLVAVAAYLASPLTPPPVGRGLERDICWIRAYSLGAGLLPLSSCG</sequence>
<reference evidence="1 2" key="1">
    <citation type="submission" date="2011-08" db="EMBL/GenBank/DDBJ databases">
        <authorList>
            <person name="Weinstock G."/>
            <person name="Sodergren E."/>
            <person name="Clifton S."/>
            <person name="Fulton L."/>
            <person name="Fulton B."/>
            <person name="Courtney L."/>
            <person name="Fronick C."/>
            <person name="Harrison M."/>
            <person name="Strong C."/>
            <person name="Farmer C."/>
            <person name="Delahaunty K."/>
            <person name="Markovic C."/>
            <person name="Hall O."/>
            <person name="Minx P."/>
            <person name="Tomlinson C."/>
            <person name="Mitreva M."/>
            <person name="Hou S."/>
            <person name="Chen J."/>
            <person name="Wollam A."/>
            <person name="Pepin K.H."/>
            <person name="Johnson M."/>
            <person name="Bhonagiri V."/>
            <person name="Zhang X."/>
            <person name="Suruliraj S."/>
            <person name="Warren W."/>
            <person name="Chinwalla A."/>
            <person name="Mardis E.R."/>
            <person name="Wilson R.K."/>
        </authorList>
    </citation>
    <scope>NUCLEOTIDE SEQUENCE [LARGE SCALE GENOMIC DNA]</scope>
    <source>
        <strain evidence="1 2">F0432</strain>
    </source>
</reference>
<name>G9ZDR5_9GAMM</name>
<evidence type="ECO:0000313" key="1">
    <source>
        <dbReference type="EMBL" id="EHM55146.1"/>
    </source>
</evidence>
<dbReference type="AlphaFoldDB" id="G9ZDR5"/>
<organism evidence="1 2">
    <name type="scientific">Cardiobacterium valvarum F0432</name>
    <dbReference type="NCBI Taxonomy" id="797473"/>
    <lineage>
        <taxon>Bacteria</taxon>
        <taxon>Pseudomonadati</taxon>
        <taxon>Pseudomonadota</taxon>
        <taxon>Gammaproteobacteria</taxon>
        <taxon>Cardiobacteriales</taxon>
        <taxon>Cardiobacteriaceae</taxon>
        <taxon>Cardiobacterium</taxon>
    </lineage>
</organism>
<dbReference type="Proteomes" id="UP000004750">
    <property type="component" value="Unassembled WGS sequence"/>
</dbReference>
<proteinExistence type="predicted"/>
<dbReference type="HOGENOM" id="CLU_3005686_0_0_6"/>
<comment type="caution">
    <text evidence="1">The sequence shown here is derived from an EMBL/GenBank/DDBJ whole genome shotgun (WGS) entry which is preliminary data.</text>
</comment>